<dbReference type="Proteomes" id="UP001060085">
    <property type="component" value="Linkage Group LG01"/>
</dbReference>
<reference evidence="2" key="1">
    <citation type="journal article" date="2023" name="Nat. Plants">
        <title>Single-cell RNA sequencing provides a high-resolution roadmap for understanding the multicellular compartmentation of specialized metabolism.</title>
        <authorList>
            <person name="Sun S."/>
            <person name="Shen X."/>
            <person name="Li Y."/>
            <person name="Li Y."/>
            <person name="Wang S."/>
            <person name="Li R."/>
            <person name="Zhang H."/>
            <person name="Shen G."/>
            <person name="Guo B."/>
            <person name="Wei J."/>
            <person name="Xu J."/>
            <person name="St-Pierre B."/>
            <person name="Chen S."/>
            <person name="Sun C."/>
        </authorList>
    </citation>
    <scope>NUCLEOTIDE SEQUENCE [LARGE SCALE GENOMIC DNA]</scope>
</reference>
<comment type="caution">
    <text evidence="1">The sequence shown here is derived from an EMBL/GenBank/DDBJ whole genome shotgun (WGS) entry which is preliminary data.</text>
</comment>
<gene>
    <name evidence="1" type="ORF">M9H77_01526</name>
</gene>
<accession>A0ACC0C5T4</accession>
<evidence type="ECO:0000313" key="2">
    <source>
        <dbReference type="Proteomes" id="UP001060085"/>
    </source>
</evidence>
<protein>
    <submittedName>
        <fullName evidence="1">Uncharacterized protein</fullName>
    </submittedName>
</protein>
<sequence>MSGEITPNKGFQAITHLVIFKKFKRFKPCSLEFSAPGVLGYFFFSLCLILCLILLDYRAVAKGFHYRGHTLLESWFGFNDSLVSLPVNGNGKVGFLEENSGYCDIFDGNWIWDESYPLYNPQDCMFLDEGFRCSENGRPDNFYTKWRWQPKDCNLPRFDAKTMLEKLRNKRLAFVGDSIGRNQWESLLCMLSSVIANKSSIYEVNGSPITKHSGSLIFKFQGFNCTIEYYRAPFIVLQSRAPAGSPEKVKMTLKLDKMDWSSSEWKDADVLVFNSGHWWNYEKTIRGGCYFQEGADIKMDMSVESAFRRSIRTLIDWIRREIDVNRTLVVFRSYAPVHFRGGEWKNGGSCHLEKLPDLGPLKLSAAETSSEMKMMMEALVEVAKQPEQHHIEILNVTAMSSRRKDGHSSLYYLGPKIGPAPLHRQDCSHWCLPGVPDSWNELLYAVFLKQELVR</sequence>
<evidence type="ECO:0000313" key="1">
    <source>
        <dbReference type="EMBL" id="KAI5680299.1"/>
    </source>
</evidence>
<proteinExistence type="predicted"/>
<dbReference type="EMBL" id="CM044701">
    <property type="protein sequence ID" value="KAI5680299.1"/>
    <property type="molecule type" value="Genomic_DNA"/>
</dbReference>
<keyword evidence="2" id="KW-1185">Reference proteome</keyword>
<organism evidence="1 2">
    <name type="scientific">Catharanthus roseus</name>
    <name type="common">Madagascar periwinkle</name>
    <name type="synonym">Vinca rosea</name>
    <dbReference type="NCBI Taxonomy" id="4058"/>
    <lineage>
        <taxon>Eukaryota</taxon>
        <taxon>Viridiplantae</taxon>
        <taxon>Streptophyta</taxon>
        <taxon>Embryophyta</taxon>
        <taxon>Tracheophyta</taxon>
        <taxon>Spermatophyta</taxon>
        <taxon>Magnoliopsida</taxon>
        <taxon>eudicotyledons</taxon>
        <taxon>Gunneridae</taxon>
        <taxon>Pentapetalae</taxon>
        <taxon>asterids</taxon>
        <taxon>lamiids</taxon>
        <taxon>Gentianales</taxon>
        <taxon>Apocynaceae</taxon>
        <taxon>Rauvolfioideae</taxon>
        <taxon>Vinceae</taxon>
        <taxon>Catharanthinae</taxon>
        <taxon>Catharanthus</taxon>
    </lineage>
</organism>
<name>A0ACC0C5T4_CATRO</name>